<name>A0A2S9XFL6_9BACT</name>
<feature type="domain" description="Thioesterase" evidence="2">
    <location>
        <begin position="1"/>
        <end position="208"/>
    </location>
</feature>
<dbReference type="InterPro" id="IPR029058">
    <property type="entry name" value="AB_hydrolase_fold"/>
</dbReference>
<dbReference type="PANTHER" id="PTHR11487:SF0">
    <property type="entry name" value="S-ACYL FATTY ACID SYNTHASE THIOESTERASE, MEDIUM CHAIN"/>
    <property type="match status" value="1"/>
</dbReference>
<dbReference type="EC" id="1.1.-.-" evidence="3"/>
<organism evidence="3 4">
    <name type="scientific">Enhygromyxa salina</name>
    <dbReference type="NCBI Taxonomy" id="215803"/>
    <lineage>
        <taxon>Bacteria</taxon>
        <taxon>Pseudomonadati</taxon>
        <taxon>Myxococcota</taxon>
        <taxon>Polyangia</taxon>
        <taxon>Nannocystales</taxon>
        <taxon>Nannocystaceae</taxon>
        <taxon>Enhygromyxa</taxon>
    </lineage>
</organism>
<dbReference type="GO" id="GO:0008610">
    <property type="term" value="P:lipid biosynthetic process"/>
    <property type="evidence" value="ECO:0007669"/>
    <property type="project" value="TreeGrafter"/>
</dbReference>
<dbReference type="AlphaFoldDB" id="A0A2S9XFL6"/>
<comment type="caution">
    <text evidence="3">The sequence shown here is derived from an EMBL/GenBank/DDBJ whole genome shotgun (WGS) entry which is preliminary data.</text>
</comment>
<proteinExistence type="inferred from homology"/>
<accession>A0A2S9XFL6</accession>
<gene>
    <name evidence="3" type="primary">lgrE_3</name>
    <name evidence="3" type="ORF">ENSA5_53970</name>
</gene>
<dbReference type="InterPro" id="IPR012223">
    <property type="entry name" value="TEII"/>
</dbReference>
<dbReference type="InterPro" id="IPR001031">
    <property type="entry name" value="Thioesterase"/>
</dbReference>
<evidence type="ECO:0000256" key="1">
    <source>
        <dbReference type="ARBA" id="ARBA00007169"/>
    </source>
</evidence>
<keyword evidence="4" id="KW-1185">Reference proteome</keyword>
<sequence>MFQPWTASLPHDVELRVVQLPGRQERGAEAPMTQLREMVERVLEALQAIPSLPSTLYGHSLGGVLAFEVARRLEARGQAPRLVVGACRPPHHEPRPAQIRHLPSGDFIAALERRYGTPSELRSPQLQEIALPVLRADITAVETHRFESQPTFGGDLTILVGHRDKSASPELAAGWRALTKGALRVHQIDGGHLFIDTHSEWVRQHVSQQLG</sequence>
<evidence type="ECO:0000313" key="4">
    <source>
        <dbReference type="Proteomes" id="UP000237968"/>
    </source>
</evidence>
<dbReference type="EMBL" id="PVNK01000234">
    <property type="protein sequence ID" value="PRP91637.1"/>
    <property type="molecule type" value="Genomic_DNA"/>
</dbReference>
<reference evidence="3 4" key="1">
    <citation type="submission" date="2018-03" db="EMBL/GenBank/DDBJ databases">
        <title>Draft Genome Sequences of the Obligatory Marine Myxobacteria Enhygromyxa salina SWB005.</title>
        <authorList>
            <person name="Poehlein A."/>
            <person name="Moghaddam J.A."/>
            <person name="Harms H."/>
            <person name="Alanjari M."/>
            <person name="Koenig G.M."/>
            <person name="Daniel R."/>
            <person name="Schaeberle T.F."/>
        </authorList>
    </citation>
    <scope>NUCLEOTIDE SEQUENCE [LARGE SCALE GENOMIC DNA]</scope>
    <source>
        <strain evidence="3 4">SWB005</strain>
    </source>
</reference>
<evidence type="ECO:0000259" key="2">
    <source>
        <dbReference type="Pfam" id="PF00975"/>
    </source>
</evidence>
<dbReference type="Pfam" id="PF00975">
    <property type="entry name" value="Thioesterase"/>
    <property type="match status" value="1"/>
</dbReference>
<evidence type="ECO:0000313" key="3">
    <source>
        <dbReference type="EMBL" id="PRP91637.1"/>
    </source>
</evidence>
<dbReference type="PANTHER" id="PTHR11487">
    <property type="entry name" value="THIOESTERASE"/>
    <property type="match status" value="1"/>
</dbReference>
<protein>
    <submittedName>
        <fullName evidence="3">Linear gramicidin dehydrogenase LgrE</fullName>
        <ecNumber evidence="3">1.1.-.-</ecNumber>
    </submittedName>
</protein>
<dbReference type="Gene3D" id="3.40.50.1820">
    <property type="entry name" value="alpha/beta hydrolase"/>
    <property type="match status" value="1"/>
</dbReference>
<dbReference type="Proteomes" id="UP000237968">
    <property type="component" value="Unassembled WGS sequence"/>
</dbReference>
<dbReference type="GO" id="GO:0016491">
    <property type="term" value="F:oxidoreductase activity"/>
    <property type="evidence" value="ECO:0007669"/>
    <property type="project" value="UniProtKB-KW"/>
</dbReference>
<keyword evidence="3" id="KW-0560">Oxidoreductase</keyword>
<dbReference type="SUPFAM" id="SSF53474">
    <property type="entry name" value="alpha/beta-Hydrolases"/>
    <property type="match status" value="1"/>
</dbReference>
<comment type="similarity">
    <text evidence="1">Belongs to the thioesterase family.</text>
</comment>